<keyword evidence="3" id="KW-0804">Transcription</keyword>
<dbReference type="CDD" id="cd17535">
    <property type="entry name" value="REC_NarL-like"/>
    <property type="match status" value="1"/>
</dbReference>
<dbReference type="PANTHER" id="PTHR43214:SF41">
    <property type="entry name" value="NITRATE_NITRITE RESPONSE REGULATOR PROTEIN NARP"/>
    <property type="match status" value="1"/>
</dbReference>
<evidence type="ECO:0000313" key="6">
    <source>
        <dbReference type="EMBL" id="MBC5992666.1"/>
    </source>
</evidence>
<evidence type="ECO:0000313" key="7">
    <source>
        <dbReference type="Proteomes" id="UP000603640"/>
    </source>
</evidence>
<dbReference type="GO" id="GO:0000160">
    <property type="term" value="P:phosphorelay signal transduction system"/>
    <property type="evidence" value="ECO:0007669"/>
    <property type="project" value="InterPro"/>
</dbReference>
<sequence>MGYQPIKLAIADDHTLFRKGVMEILKAYPEINVVADAGNGAELIEKIESNLPDLVMLDLEMPEMDGIATARYLISKFPEVKILIVSMYGEESLVEKLLEEGVHGYLLKSAEPDELRNALQILKLGKNYYSHEIRNNVSY</sequence>
<dbReference type="GO" id="GO:0003677">
    <property type="term" value="F:DNA binding"/>
    <property type="evidence" value="ECO:0007669"/>
    <property type="project" value="UniProtKB-KW"/>
</dbReference>
<proteinExistence type="predicted"/>
<dbReference type="RefSeq" id="WP_187066595.1">
    <property type="nucleotide sequence ID" value="NZ_JACRVF010000001.1"/>
</dbReference>
<dbReference type="Gene3D" id="3.40.50.2300">
    <property type="match status" value="1"/>
</dbReference>
<keyword evidence="7" id="KW-1185">Reference proteome</keyword>
<keyword evidence="1" id="KW-0805">Transcription regulation</keyword>
<evidence type="ECO:0000259" key="5">
    <source>
        <dbReference type="PROSITE" id="PS50110"/>
    </source>
</evidence>
<dbReference type="EMBL" id="JACRVF010000001">
    <property type="protein sequence ID" value="MBC5992666.1"/>
    <property type="molecule type" value="Genomic_DNA"/>
</dbReference>
<evidence type="ECO:0000256" key="1">
    <source>
        <dbReference type="ARBA" id="ARBA00023015"/>
    </source>
</evidence>
<keyword evidence="2" id="KW-0238">DNA-binding</keyword>
<accession>A0A923SJF3</accession>
<dbReference type="InterPro" id="IPR011006">
    <property type="entry name" value="CheY-like_superfamily"/>
</dbReference>
<dbReference type="InterPro" id="IPR001789">
    <property type="entry name" value="Sig_transdc_resp-reg_receiver"/>
</dbReference>
<dbReference type="AlphaFoldDB" id="A0A923SJF3"/>
<dbReference type="SUPFAM" id="SSF52172">
    <property type="entry name" value="CheY-like"/>
    <property type="match status" value="1"/>
</dbReference>
<keyword evidence="4" id="KW-0597">Phosphoprotein</keyword>
<dbReference type="PANTHER" id="PTHR43214">
    <property type="entry name" value="TWO-COMPONENT RESPONSE REGULATOR"/>
    <property type="match status" value="1"/>
</dbReference>
<feature type="domain" description="Response regulatory" evidence="5">
    <location>
        <begin position="7"/>
        <end position="123"/>
    </location>
</feature>
<gene>
    <name evidence="6" type="ORF">H8S84_07455</name>
</gene>
<organism evidence="6 7">
    <name type="scientific">Pontibacter cellulosilyticus</name>
    <dbReference type="NCBI Taxonomy" id="1720253"/>
    <lineage>
        <taxon>Bacteria</taxon>
        <taxon>Pseudomonadati</taxon>
        <taxon>Bacteroidota</taxon>
        <taxon>Cytophagia</taxon>
        <taxon>Cytophagales</taxon>
        <taxon>Hymenobacteraceae</taxon>
        <taxon>Pontibacter</taxon>
    </lineage>
</organism>
<feature type="modified residue" description="4-aspartylphosphate" evidence="4">
    <location>
        <position position="58"/>
    </location>
</feature>
<dbReference type="PROSITE" id="PS50110">
    <property type="entry name" value="RESPONSE_REGULATORY"/>
    <property type="match status" value="1"/>
</dbReference>
<dbReference type="Proteomes" id="UP000603640">
    <property type="component" value="Unassembled WGS sequence"/>
</dbReference>
<dbReference type="InterPro" id="IPR039420">
    <property type="entry name" value="WalR-like"/>
</dbReference>
<dbReference type="Pfam" id="PF00072">
    <property type="entry name" value="Response_reg"/>
    <property type="match status" value="1"/>
</dbReference>
<evidence type="ECO:0000256" key="2">
    <source>
        <dbReference type="ARBA" id="ARBA00023125"/>
    </source>
</evidence>
<protein>
    <submittedName>
        <fullName evidence="6">Response regulator transcription factor</fullName>
    </submittedName>
</protein>
<reference evidence="6" key="1">
    <citation type="submission" date="2020-08" db="EMBL/GenBank/DDBJ databases">
        <title>Pontibacter sp. SD6 16S ribosomal RNA gene Genome sequencing and assembly.</title>
        <authorList>
            <person name="Kang M."/>
        </authorList>
    </citation>
    <scope>NUCLEOTIDE SEQUENCE</scope>
    <source>
        <strain evidence="6">SD6</strain>
    </source>
</reference>
<evidence type="ECO:0000256" key="3">
    <source>
        <dbReference type="ARBA" id="ARBA00023163"/>
    </source>
</evidence>
<comment type="caution">
    <text evidence="6">The sequence shown here is derived from an EMBL/GenBank/DDBJ whole genome shotgun (WGS) entry which is preliminary data.</text>
</comment>
<dbReference type="SMART" id="SM00448">
    <property type="entry name" value="REC"/>
    <property type="match status" value="1"/>
</dbReference>
<name>A0A923SJF3_9BACT</name>
<dbReference type="InterPro" id="IPR058245">
    <property type="entry name" value="NreC/VraR/RcsB-like_REC"/>
</dbReference>
<evidence type="ECO:0000256" key="4">
    <source>
        <dbReference type="PROSITE-ProRule" id="PRU00169"/>
    </source>
</evidence>